<feature type="coiled-coil region" evidence="1">
    <location>
        <begin position="30"/>
        <end position="57"/>
    </location>
</feature>
<evidence type="ECO:0000256" key="2">
    <source>
        <dbReference type="SAM" id="MobiDB-lite"/>
    </source>
</evidence>
<name>A0A9P6W743_MAUEX</name>
<gene>
    <name evidence="3" type="ORF">C6P45_000407</name>
</gene>
<evidence type="ECO:0000313" key="4">
    <source>
        <dbReference type="Proteomes" id="UP000750334"/>
    </source>
</evidence>
<evidence type="ECO:0000313" key="3">
    <source>
        <dbReference type="EMBL" id="KAG0665767.1"/>
    </source>
</evidence>
<keyword evidence="4" id="KW-1185">Reference proteome</keyword>
<feature type="non-terminal residue" evidence="3">
    <location>
        <position position="145"/>
    </location>
</feature>
<feature type="compositionally biased region" description="Polar residues" evidence="2">
    <location>
        <begin position="92"/>
        <end position="106"/>
    </location>
</feature>
<dbReference type="Proteomes" id="UP000750334">
    <property type="component" value="Unassembled WGS sequence"/>
</dbReference>
<sequence>MSSSEFREEDSNFVTVAELNSVTMSVNSVRDEIKEMRSDLMKVLQVLQDQAKVAKKNDDIQNETLEEASRVAEMKRETVSHKDKEKRKIPQVESNVEATQQNSENVVNEPRTSETSNAQDFMAMQEENKKLKEENKKLKEAIRAL</sequence>
<feature type="region of interest" description="Disordered" evidence="2">
    <location>
        <begin position="71"/>
        <end position="121"/>
    </location>
</feature>
<dbReference type="AlphaFoldDB" id="A0A9P6W743"/>
<organism evidence="3 4">
    <name type="scientific">Maudiozyma exigua</name>
    <name type="common">Yeast</name>
    <name type="synonym">Kazachstania exigua</name>
    <dbReference type="NCBI Taxonomy" id="34358"/>
    <lineage>
        <taxon>Eukaryota</taxon>
        <taxon>Fungi</taxon>
        <taxon>Dikarya</taxon>
        <taxon>Ascomycota</taxon>
        <taxon>Saccharomycotina</taxon>
        <taxon>Saccharomycetes</taxon>
        <taxon>Saccharomycetales</taxon>
        <taxon>Saccharomycetaceae</taxon>
        <taxon>Maudiozyma</taxon>
    </lineage>
</organism>
<accession>A0A9P6W743</accession>
<evidence type="ECO:0000256" key="1">
    <source>
        <dbReference type="SAM" id="Coils"/>
    </source>
</evidence>
<proteinExistence type="predicted"/>
<comment type="caution">
    <text evidence="3">The sequence shown here is derived from an EMBL/GenBank/DDBJ whole genome shotgun (WGS) entry which is preliminary data.</text>
</comment>
<keyword evidence="1" id="KW-0175">Coiled coil</keyword>
<feature type="compositionally biased region" description="Basic and acidic residues" evidence="2">
    <location>
        <begin position="71"/>
        <end position="90"/>
    </location>
</feature>
<reference evidence="3 4" key="1">
    <citation type="submission" date="2020-11" db="EMBL/GenBank/DDBJ databases">
        <title>Kefir isolates.</title>
        <authorList>
            <person name="Marcisauskas S."/>
            <person name="Kim Y."/>
            <person name="Blasche S."/>
        </authorList>
    </citation>
    <scope>NUCLEOTIDE SEQUENCE [LARGE SCALE GENOMIC DNA]</scope>
    <source>
        <strain evidence="3 4">OG2</strain>
    </source>
</reference>
<dbReference type="EMBL" id="PUHR01000110">
    <property type="protein sequence ID" value="KAG0665767.1"/>
    <property type="molecule type" value="Genomic_DNA"/>
</dbReference>
<protein>
    <submittedName>
        <fullName evidence="3">Uncharacterized protein</fullName>
    </submittedName>
</protein>